<accession>A0A2A2A6L7</accession>
<dbReference type="EMBL" id="NSJF01000010">
    <property type="protein sequence ID" value="PAT32876.1"/>
    <property type="molecule type" value="Genomic_DNA"/>
</dbReference>
<dbReference type="RefSeq" id="WP_095550744.1">
    <property type="nucleotide sequence ID" value="NZ_NSJF01000010.1"/>
</dbReference>
<dbReference type="AlphaFoldDB" id="A0A2A2A6L7"/>
<name>A0A2A2A6L7_9BURK</name>
<organism evidence="1 4">
    <name type="scientific">Vandammella animalimorsus</name>
    <dbReference type="NCBI Taxonomy" id="2029117"/>
    <lineage>
        <taxon>Bacteria</taxon>
        <taxon>Pseudomonadati</taxon>
        <taxon>Pseudomonadota</taxon>
        <taxon>Betaproteobacteria</taxon>
        <taxon>Burkholderiales</taxon>
        <taxon>Comamonadaceae</taxon>
        <taxon>Vandammella</taxon>
    </lineage>
</organism>
<comment type="caution">
    <text evidence="1">The sequence shown here is derived from an EMBL/GenBank/DDBJ whole genome shotgun (WGS) entry which is preliminary data.</text>
</comment>
<dbReference type="EMBL" id="NTBI01000004">
    <property type="protein sequence ID" value="PAX17064.1"/>
    <property type="molecule type" value="Genomic_DNA"/>
</dbReference>
<dbReference type="Proteomes" id="UP000217999">
    <property type="component" value="Unassembled WGS sequence"/>
</dbReference>
<dbReference type="Proteomes" id="UP000217780">
    <property type="component" value="Unassembled WGS sequence"/>
</dbReference>
<gene>
    <name evidence="1" type="ORF">CK620_13460</name>
    <name evidence="2" type="ORF">CLI92_05830</name>
</gene>
<proteinExistence type="predicted"/>
<evidence type="ECO:0000313" key="1">
    <source>
        <dbReference type="EMBL" id="PAT32876.1"/>
    </source>
</evidence>
<evidence type="ECO:0000313" key="3">
    <source>
        <dbReference type="Proteomes" id="UP000217780"/>
    </source>
</evidence>
<accession>A0A2A2T6B6</accession>
<protein>
    <submittedName>
        <fullName evidence="1">Uncharacterized protein</fullName>
    </submittedName>
</protein>
<dbReference type="GeneID" id="93874520"/>
<sequence>MTDHETLTYIRGVIASLPEADQRGVQQAAQALRELLARTNDHGRLALALVGAEQAMEGHA</sequence>
<evidence type="ECO:0000313" key="2">
    <source>
        <dbReference type="EMBL" id="PAX17064.1"/>
    </source>
</evidence>
<reference evidence="3 4" key="1">
    <citation type="submission" date="2017-08" db="EMBL/GenBank/DDBJ databases">
        <title>WGS of Clinical strains of the CDC Group NO-1 linked to zoonotic infections in humans.</title>
        <authorList>
            <person name="Bernier A.-M."/>
            <person name="Bernard K."/>
        </authorList>
    </citation>
    <scope>NUCLEOTIDE SEQUENCE [LARGE SCALE GENOMIC DNA]</scope>
    <source>
        <strain evidence="1 4">NML03-0146</strain>
        <strain evidence="2 3">NML91-0035</strain>
    </source>
</reference>
<evidence type="ECO:0000313" key="4">
    <source>
        <dbReference type="Proteomes" id="UP000217999"/>
    </source>
</evidence>